<gene>
    <name evidence="9" type="ORF">ACFOEN_09865</name>
</gene>
<protein>
    <submittedName>
        <fullName evidence="9">ExbD/TolR family protein</fullName>
    </submittedName>
</protein>
<evidence type="ECO:0000256" key="3">
    <source>
        <dbReference type="ARBA" id="ARBA00022475"/>
    </source>
</evidence>
<evidence type="ECO:0000256" key="2">
    <source>
        <dbReference type="ARBA" id="ARBA00005811"/>
    </source>
</evidence>
<feature type="transmembrane region" description="Helical" evidence="8">
    <location>
        <begin position="13"/>
        <end position="35"/>
    </location>
</feature>
<sequence>MRIDLGHDEEPEIGLIALIDCIFFLLMFFMVATSFKQVDQARKEKELAIQLPQATATLVAAQAAKAAPLVITLNAQGSVFIDNTPLSLQALHDRLREEAARNPARPIRLDGDRRTPYQHIVRVLDLAQFEGLTQVSLRTTQ</sequence>
<proteinExistence type="inferred from homology"/>
<keyword evidence="3" id="KW-1003">Cell membrane</keyword>
<comment type="caution">
    <text evidence="9">The sequence shown here is derived from an EMBL/GenBank/DDBJ whole genome shotgun (WGS) entry which is preliminary data.</text>
</comment>
<dbReference type="InterPro" id="IPR003400">
    <property type="entry name" value="ExbD"/>
</dbReference>
<keyword evidence="7" id="KW-0653">Protein transport</keyword>
<evidence type="ECO:0000256" key="6">
    <source>
        <dbReference type="ARBA" id="ARBA00023136"/>
    </source>
</evidence>
<reference evidence="10" key="1">
    <citation type="journal article" date="2019" name="Int. J. Syst. Evol. Microbiol.">
        <title>The Global Catalogue of Microorganisms (GCM) 10K type strain sequencing project: providing services to taxonomists for standard genome sequencing and annotation.</title>
        <authorList>
            <consortium name="The Broad Institute Genomics Platform"/>
            <consortium name="The Broad Institute Genome Sequencing Center for Infectious Disease"/>
            <person name="Wu L."/>
            <person name="Ma J."/>
        </authorList>
    </citation>
    <scope>NUCLEOTIDE SEQUENCE [LARGE SCALE GENOMIC DNA]</scope>
    <source>
        <strain evidence="10">KCTC 52168</strain>
    </source>
</reference>
<dbReference type="PANTHER" id="PTHR30558">
    <property type="entry name" value="EXBD MEMBRANE COMPONENT OF PMF-DRIVEN MACROMOLECULE IMPORT SYSTEM"/>
    <property type="match status" value="1"/>
</dbReference>
<keyword evidence="6 8" id="KW-0472">Membrane</keyword>
<comment type="subcellular location">
    <subcellularLocation>
        <location evidence="1">Cell membrane</location>
        <topology evidence="1">Single-pass membrane protein</topology>
    </subcellularLocation>
    <subcellularLocation>
        <location evidence="7">Cell membrane</location>
        <topology evidence="7">Single-pass type II membrane protein</topology>
    </subcellularLocation>
</comment>
<evidence type="ECO:0000256" key="1">
    <source>
        <dbReference type="ARBA" id="ARBA00004162"/>
    </source>
</evidence>
<dbReference type="Proteomes" id="UP001595556">
    <property type="component" value="Unassembled WGS sequence"/>
</dbReference>
<dbReference type="Pfam" id="PF02472">
    <property type="entry name" value="ExbD"/>
    <property type="match status" value="1"/>
</dbReference>
<evidence type="ECO:0000256" key="5">
    <source>
        <dbReference type="ARBA" id="ARBA00022989"/>
    </source>
</evidence>
<evidence type="ECO:0000313" key="10">
    <source>
        <dbReference type="Proteomes" id="UP001595556"/>
    </source>
</evidence>
<dbReference type="EMBL" id="JBHRTI010000004">
    <property type="protein sequence ID" value="MFC3147949.1"/>
    <property type="molecule type" value="Genomic_DNA"/>
</dbReference>
<evidence type="ECO:0000256" key="4">
    <source>
        <dbReference type="ARBA" id="ARBA00022692"/>
    </source>
</evidence>
<comment type="similarity">
    <text evidence="2 7">Belongs to the ExbD/TolR family.</text>
</comment>
<evidence type="ECO:0000256" key="7">
    <source>
        <dbReference type="RuleBase" id="RU003879"/>
    </source>
</evidence>
<keyword evidence="7" id="KW-0813">Transport</keyword>
<evidence type="ECO:0000313" key="9">
    <source>
        <dbReference type="EMBL" id="MFC3147949.1"/>
    </source>
</evidence>
<evidence type="ECO:0000256" key="8">
    <source>
        <dbReference type="SAM" id="Phobius"/>
    </source>
</evidence>
<dbReference type="RefSeq" id="WP_377303459.1">
    <property type="nucleotide sequence ID" value="NZ_CP180191.1"/>
</dbReference>
<dbReference type="PANTHER" id="PTHR30558:SF3">
    <property type="entry name" value="BIOPOLYMER TRANSPORT PROTEIN EXBD-RELATED"/>
    <property type="match status" value="1"/>
</dbReference>
<name>A0ABV7H226_9BURK</name>
<accession>A0ABV7H226</accession>
<dbReference type="Gene3D" id="3.30.420.270">
    <property type="match status" value="1"/>
</dbReference>
<keyword evidence="10" id="KW-1185">Reference proteome</keyword>
<keyword evidence="4 7" id="KW-0812">Transmembrane</keyword>
<keyword evidence="5 8" id="KW-1133">Transmembrane helix</keyword>
<organism evidence="9 10">
    <name type="scientific">Piscinibacterium candidicorallinum</name>
    <dbReference type="NCBI Taxonomy" id="1793872"/>
    <lineage>
        <taxon>Bacteria</taxon>
        <taxon>Pseudomonadati</taxon>
        <taxon>Pseudomonadota</taxon>
        <taxon>Betaproteobacteria</taxon>
        <taxon>Burkholderiales</taxon>
        <taxon>Piscinibacterium</taxon>
    </lineage>
</organism>